<accession>A0A225D5F4</accession>
<feature type="region of interest" description="Disordered" evidence="1">
    <location>
        <begin position="1"/>
        <end position="49"/>
    </location>
</feature>
<organism evidence="2 3">
    <name type="scientific">Fimbriiglobus ruber</name>
    <dbReference type="NCBI Taxonomy" id="1908690"/>
    <lineage>
        <taxon>Bacteria</taxon>
        <taxon>Pseudomonadati</taxon>
        <taxon>Planctomycetota</taxon>
        <taxon>Planctomycetia</taxon>
        <taxon>Gemmatales</taxon>
        <taxon>Gemmataceae</taxon>
        <taxon>Fimbriiglobus</taxon>
    </lineage>
</organism>
<keyword evidence="3" id="KW-1185">Reference proteome</keyword>
<dbReference type="Proteomes" id="UP000214646">
    <property type="component" value="Unassembled WGS sequence"/>
</dbReference>
<proteinExistence type="predicted"/>
<dbReference type="EMBL" id="NIDE01000017">
    <property type="protein sequence ID" value="OWK36810.1"/>
    <property type="molecule type" value="Genomic_DNA"/>
</dbReference>
<name>A0A225D5F4_9BACT</name>
<evidence type="ECO:0000313" key="2">
    <source>
        <dbReference type="EMBL" id="OWK36810.1"/>
    </source>
</evidence>
<gene>
    <name evidence="2" type="ORF">FRUB_09373</name>
</gene>
<reference evidence="3" key="1">
    <citation type="submission" date="2017-06" db="EMBL/GenBank/DDBJ databases">
        <title>Genome analysis of Fimbriiglobus ruber SP5, the first member of the order Planctomycetales with confirmed chitinolytic capability.</title>
        <authorList>
            <person name="Ravin N.V."/>
            <person name="Rakitin A.L."/>
            <person name="Ivanova A.A."/>
            <person name="Beletsky A.V."/>
            <person name="Kulichevskaya I.S."/>
            <person name="Mardanov A.V."/>
            <person name="Dedysh S.N."/>
        </authorList>
    </citation>
    <scope>NUCLEOTIDE SEQUENCE [LARGE SCALE GENOMIC DNA]</scope>
    <source>
        <strain evidence="3">SP5</strain>
    </source>
</reference>
<evidence type="ECO:0000256" key="1">
    <source>
        <dbReference type="SAM" id="MobiDB-lite"/>
    </source>
</evidence>
<comment type="caution">
    <text evidence="2">The sequence shown here is derived from an EMBL/GenBank/DDBJ whole genome shotgun (WGS) entry which is preliminary data.</text>
</comment>
<sequence length="49" mass="5254">MLLKNQSGGHAPHSKFVQDVYPGRMGSTNPKDTILDGRSLVASGEKSQI</sequence>
<dbReference type="AlphaFoldDB" id="A0A225D5F4"/>
<evidence type="ECO:0000313" key="3">
    <source>
        <dbReference type="Proteomes" id="UP000214646"/>
    </source>
</evidence>
<protein>
    <submittedName>
        <fullName evidence="2">Uncharacterized protein</fullName>
    </submittedName>
</protein>